<protein>
    <recommendedName>
        <fullName evidence="3">Glutathione S-transferase omega</fullName>
        <shortName evidence="3">GSTO</shortName>
        <ecNumber evidence="3">1.20.4.2</ecNumber>
        <ecNumber evidence="3">1.8.5.1</ecNumber>
        <ecNumber evidence="3">2.5.1.18</ecNumber>
    </recommendedName>
    <alternativeName>
        <fullName evidence="3">Glutathione-dependent dehydroascorbate reductase</fullName>
    </alternativeName>
    <alternativeName>
        <fullName evidence="3">Monomethylarsonic acid reductase</fullName>
    </alternativeName>
</protein>
<evidence type="ECO:0000259" key="4">
    <source>
        <dbReference type="PROSITE" id="PS50404"/>
    </source>
</evidence>
<dbReference type="GO" id="GO:0005737">
    <property type="term" value="C:cytoplasm"/>
    <property type="evidence" value="ECO:0007669"/>
    <property type="project" value="InterPro"/>
</dbReference>
<dbReference type="EC" id="1.8.5.1" evidence="3"/>
<dbReference type="Ensembl" id="ENSPMET00000007770.1">
    <property type="protein sequence ID" value="ENSPMEP00000024388.1"/>
    <property type="gene ID" value="ENSPMEG00000006920.1"/>
</dbReference>
<dbReference type="Pfam" id="PF13417">
    <property type="entry name" value="GST_N_3"/>
    <property type="match status" value="1"/>
</dbReference>
<dbReference type="Gene3D" id="3.40.30.10">
    <property type="entry name" value="Glutaredoxin"/>
    <property type="match status" value="1"/>
</dbReference>
<dbReference type="EC" id="2.5.1.18" evidence="3"/>
<name>A0A3B3YB41_9TELE</name>
<proteinExistence type="inferred from homology"/>
<dbReference type="GO" id="GO:0004364">
    <property type="term" value="F:glutathione transferase activity"/>
    <property type="evidence" value="ECO:0007669"/>
    <property type="project" value="UniProtKB-UniRule"/>
</dbReference>
<dbReference type="EC" id="1.20.4.2" evidence="3"/>
<dbReference type="InterPro" id="IPR005442">
    <property type="entry name" value="GST_omega"/>
</dbReference>
<dbReference type="PANTHER" id="PTHR43968:SF6">
    <property type="entry name" value="GLUTATHIONE S-TRANSFERASE OMEGA"/>
    <property type="match status" value="1"/>
</dbReference>
<dbReference type="InterPro" id="IPR050983">
    <property type="entry name" value="GST_Omega/HSP26"/>
</dbReference>
<dbReference type="PROSITE" id="PS50404">
    <property type="entry name" value="GST_NTER"/>
    <property type="match status" value="1"/>
</dbReference>
<evidence type="ECO:0000256" key="2">
    <source>
        <dbReference type="ARBA" id="ARBA00047960"/>
    </source>
</evidence>
<keyword evidence="6" id="KW-1185">Reference proteome</keyword>
<dbReference type="GO" id="GO:0006749">
    <property type="term" value="P:glutathione metabolic process"/>
    <property type="evidence" value="ECO:0007669"/>
    <property type="project" value="UniProtKB-UniRule"/>
</dbReference>
<dbReference type="SFLD" id="SFLDG00358">
    <property type="entry name" value="Main_(cytGST)"/>
    <property type="match status" value="1"/>
</dbReference>
<dbReference type="InterPro" id="IPR036249">
    <property type="entry name" value="Thioredoxin-like_sf"/>
</dbReference>
<dbReference type="FunFam" id="3.40.30.10:FF:000123">
    <property type="entry name" value="Glutathione transferase o1"/>
    <property type="match status" value="1"/>
</dbReference>
<dbReference type="SUPFAM" id="SSF52833">
    <property type="entry name" value="Thioredoxin-like"/>
    <property type="match status" value="1"/>
</dbReference>
<reference evidence="5" key="1">
    <citation type="submission" date="2025-08" db="UniProtKB">
        <authorList>
            <consortium name="Ensembl"/>
        </authorList>
    </citation>
    <scope>IDENTIFICATION</scope>
</reference>
<evidence type="ECO:0000313" key="6">
    <source>
        <dbReference type="Proteomes" id="UP000261480"/>
    </source>
</evidence>
<dbReference type="PANTHER" id="PTHR43968">
    <property type="match status" value="1"/>
</dbReference>
<comment type="function">
    <text evidence="3">Exhibits glutathione-dependent thiol transferase activity. Has high dehydroascorbate reductase activity and may contribute to the recycling of ascorbic acid. Participates in the biotransformation of inorganic arsenic and reduces monomethylarsonic acid (MMA).</text>
</comment>
<dbReference type="AlphaFoldDB" id="A0A3B3YB41"/>
<reference evidence="5" key="2">
    <citation type="submission" date="2025-09" db="UniProtKB">
        <authorList>
            <consortium name="Ensembl"/>
        </authorList>
    </citation>
    <scope>IDENTIFICATION</scope>
</reference>
<evidence type="ECO:0000256" key="3">
    <source>
        <dbReference type="RuleBase" id="RU368071"/>
    </source>
</evidence>
<dbReference type="Proteomes" id="UP000261480">
    <property type="component" value="Unplaced"/>
</dbReference>
<dbReference type="PRINTS" id="PR01625">
    <property type="entry name" value="GSTRNSFRASEO"/>
</dbReference>
<comment type="similarity">
    <text evidence="1 3">Belongs to the GST superfamily. Omega family.</text>
</comment>
<dbReference type="GO" id="GO:0050610">
    <property type="term" value="F:methylarsonate reductase activity"/>
    <property type="evidence" value="ECO:0007669"/>
    <property type="project" value="UniProtKB-UniRule"/>
</dbReference>
<feature type="domain" description="GST N-terminal" evidence="4">
    <location>
        <begin position="20"/>
        <end position="99"/>
    </location>
</feature>
<comment type="catalytic activity">
    <reaction evidence="3">
        <text>L-dehydroascorbate + 2 glutathione = glutathione disulfide + L-ascorbate</text>
        <dbReference type="Rhea" id="RHEA:24424"/>
        <dbReference type="ChEBI" id="CHEBI:38290"/>
        <dbReference type="ChEBI" id="CHEBI:57925"/>
        <dbReference type="ChEBI" id="CHEBI:58297"/>
        <dbReference type="ChEBI" id="CHEBI:58539"/>
        <dbReference type="EC" id="1.8.5.1"/>
    </reaction>
</comment>
<comment type="catalytic activity">
    <reaction evidence="3">
        <text>methylarsonate + 2 glutathione + H(+) = methylarsonous acid + glutathione disulfide + H2O</text>
        <dbReference type="Rhea" id="RHEA:15969"/>
        <dbReference type="ChEBI" id="CHEBI:15377"/>
        <dbReference type="ChEBI" id="CHEBI:15378"/>
        <dbReference type="ChEBI" id="CHEBI:17826"/>
        <dbReference type="ChEBI" id="CHEBI:33409"/>
        <dbReference type="ChEBI" id="CHEBI:57925"/>
        <dbReference type="ChEBI" id="CHEBI:58297"/>
        <dbReference type="EC" id="1.20.4.2"/>
    </reaction>
</comment>
<dbReference type="InterPro" id="IPR040079">
    <property type="entry name" value="Glutathione_S-Trfase"/>
</dbReference>
<evidence type="ECO:0000313" key="5">
    <source>
        <dbReference type="Ensembl" id="ENSPMEP00000024388.1"/>
    </source>
</evidence>
<dbReference type="InterPro" id="IPR004045">
    <property type="entry name" value="Glutathione_S-Trfase_N"/>
</dbReference>
<accession>A0A3B3YB41</accession>
<keyword evidence="3" id="KW-0560">Oxidoreductase</keyword>
<sequence length="164" mass="18837">MSTEKSVIKGTPEPGPVPKDSIRLYSMRFCPYAQRTRLVLHAKGIKFDTINIHLRNKPEWFLEKNPLGMVPTLETPAGEVIYESPITCEYLDEAYPEKKLLPSTPFGKARQRMMLEHFSNVELHFYKIPVRRLKGEDVSGLEAELKVSLTKSWYLLLVCEASCH</sequence>
<dbReference type="SFLD" id="SFLDS00019">
    <property type="entry name" value="Glutathione_Transferase_(cytos"/>
    <property type="match status" value="1"/>
</dbReference>
<comment type="catalytic activity">
    <reaction evidence="2 3">
        <text>RX + glutathione = an S-substituted glutathione + a halide anion + H(+)</text>
        <dbReference type="Rhea" id="RHEA:16437"/>
        <dbReference type="ChEBI" id="CHEBI:15378"/>
        <dbReference type="ChEBI" id="CHEBI:16042"/>
        <dbReference type="ChEBI" id="CHEBI:17792"/>
        <dbReference type="ChEBI" id="CHEBI:57925"/>
        <dbReference type="ChEBI" id="CHEBI:90779"/>
        <dbReference type="EC" id="2.5.1.18"/>
    </reaction>
</comment>
<keyword evidence="3" id="KW-0808">Transferase</keyword>
<organism evidence="5 6">
    <name type="scientific">Poecilia mexicana</name>
    <dbReference type="NCBI Taxonomy" id="48701"/>
    <lineage>
        <taxon>Eukaryota</taxon>
        <taxon>Metazoa</taxon>
        <taxon>Chordata</taxon>
        <taxon>Craniata</taxon>
        <taxon>Vertebrata</taxon>
        <taxon>Euteleostomi</taxon>
        <taxon>Actinopterygii</taxon>
        <taxon>Neopterygii</taxon>
        <taxon>Teleostei</taxon>
        <taxon>Neoteleostei</taxon>
        <taxon>Acanthomorphata</taxon>
        <taxon>Ovalentaria</taxon>
        <taxon>Atherinomorphae</taxon>
        <taxon>Cyprinodontiformes</taxon>
        <taxon>Poeciliidae</taxon>
        <taxon>Poeciliinae</taxon>
        <taxon>Poecilia</taxon>
    </lineage>
</organism>
<dbReference type="GO" id="GO:0045174">
    <property type="term" value="F:glutathione dehydrogenase (ascorbate) activity"/>
    <property type="evidence" value="ECO:0007669"/>
    <property type="project" value="UniProtKB-UniRule"/>
</dbReference>
<evidence type="ECO:0000256" key="1">
    <source>
        <dbReference type="ARBA" id="ARBA00011067"/>
    </source>
</evidence>